<dbReference type="EMBL" id="JAVRHQ010000005">
    <property type="protein sequence ID" value="MDT0642449.1"/>
    <property type="molecule type" value="Genomic_DNA"/>
</dbReference>
<keyword evidence="2" id="KW-1185">Reference proteome</keyword>
<dbReference type="RefSeq" id="WP_311534116.1">
    <property type="nucleotide sequence ID" value="NZ_JAVRHQ010000005.1"/>
</dbReference>
<gene>
    <name evidence="1" type="ORF">RM553_06350</name>
</gene>
<evidence type="ECO:0000313" key="1">
    <source>
        <dbReference type="EMBL" id="MDT0642449.1"/>
    </source>
</evidence>
<proteinExistence type="predicted"/>
<protein>
    <submittedName>
        <fullName evidence="1">Membrane or secreted protein</fullName>
    </submittedName>
</protein>
<accession>A0ABU3C805</accession>
<name>A0ABU3C805_9FLAO</name>
<sequence length="69" mass="7350">MKLFLISFVLIALAFAGIAIKIWGKKDGKFAGTCASQNPFLNKEGEACSYCGKMPEEIGNCSSDAKKAS</sequence>
<evidence type="ECO:0000313" key="2">
    <source>
        <dbReference type="Proteomes" id="UP001262889"/>
    </source>
</evidence>
<comment type="caution">
    <text evidence="1">The sequence shown here is derived from an EMBL/GenBank/DDBJ whole genome shotgun (WGS) entry which is preliminary data.</text>
</comment>
<organism evidence="1 2">
    <name type="scientific">Autumnicola tepida</name>
    <dbReference type="NCBI Taxonomy" id="3075595"/>
    <lineage>
        <taxon>Bacteria</taxon>
        <taxon>Pseudomonadati</taxon>
        <taxon>Bacteroidota</taxon>
        <taxon>Flavobacteriia</taxon>
        <taxon>Flavobacteriales</taxon>
        <taxon>Flavobacteriaceae</taxon>
        <taxon>Autumnicola</taxon>
    </lineage>
</organism>
<reference evidence="1 2" key="1">
    <citation type="submission" date="2023-09" db="EMBL/GenBank/DDBJ databases">
        <authorList>
            <person name="Rey-Velasco X."/>
        </authorList>
    </citation>
    <scope>NUCLEOTIDE SEQUENCE [LARGE SCALE GENOMIC DNA]</scope>
    <source>
        <strain evidence="1 2">F363</strain>
    </source>
</reference>
<dbReference type="Proteomes" id="UP001262889">
    <property type="component" value="Unassembled WGS sequence"/>
</dbReference>